<sequence length="92" mass="10227">MATIVQTDDVLGGEPRIDGTRVGVLDVYELVIDGGNPPADVADQLDRSLGEIYTALAYYHEHPEEMRQLRQERNEVRAELAENALQPPEPAQ</sequence>
<proteinExistence type="predicted"/>
<dbReference type="AlphaFoldDB" id="A0A3N6MNH3"/>
<evidence type="ECO:0000313" key="1">
    <source>
        <dbReference type="EMBL" id="RQG97661.1"/>
    </source>
</evidence>
<name>A0A3N6MNH3_NATCH</name>
<dbReference type="PANTHER" id="PTHR34849">
    <property type="entry name" value="SSL5025 PROTEIN"/>
    <property type="match status" value="1"/>
</dbReference>
<evidence type="ECO:0000313" key="2">
    <source>
        <dbReference type="Proteomes" id="UP000282323"/>
    </source>
</evidence>
<protein>
    <submittedName>
        <fullName evidence="1">DUF433 domain-containing protein</fullName>
    </submittedName>
</protein>
<accession>A0A3N6PEI0</accession>
<dbReference type="Proteomes" id="UP000282323">
    <property type="component" value="Unassembled WGS sequence"/>
</dbReference>
<dbReference type="InterPro" id="IPR009057">
    <property type="entry name" value="Homeodomain-like_sf"/>
</dbReference>
<dbReference type="Pfam" id="PF04255">
    <property type="entry name" value="DUF433"/>
    <property type="match status" value="1"/>
</dbReference>
<dbReference type="Gene3D" id="1.10.10.10">
    <property type="entry name" value="Winged helix-like DNA-binding domain superfamily/Winged helix DNA-binding domain"/>
    <property type="match status" value="1"/>
</dbReference>
<dbReference type="PANTHER" id="PTHR34849:SF1">
    <property type="entry name" value="SLR0770 PROTEIN"/>
    <property type="match status" value="1"/>
</dbReference>
<comment type="caution">
    <text evidence="1">The sequence shown here is derived from an EMBL/GenBank/DDBJ whole genome shotgun (WGS) entry which is preliminary data.</text>
</comment>
<dbReference type="InterPro" id="IPR007367">
    <property type="entry name" value="DUF433"/>
</dbReference>
<organism evidence="1 2">
    <name type="scientific">Natrarchaeobius chitinivorans</name>
    <dbReference type="NCBI Taxonomy" id="1679083"/>
    <lineage>
        <taxon>Archaea</taxon>
        <taxon>Methanobacteriati</taxon>
        <taxon>Methanobacteriota</taxon>
        <taxon>Stenosarchaea group</taxon>
        <taxon>Halobacteria</taxon>
        <taxon>Halobacteriales</taxon>
        <taxon>Natrialbaceae</taxon>
        <taxon>Natrarchaeobius</taxon>
    </lineage>
</organism>
<gene>
    <name evidence="1" type="ORF">EA473_00085</name>
</gene>
<dbReference type="EMBL" id="REGA01000001">
    <property type="protein sequence ID" value="RQG97661.1"/>
    <property type="molecule type" value="Genomic_DNA"/>
</dbReference>
<dbReference type="InterPro" id="IPR036388">
    <property type="entry name" value="WH-like_DNA-bd_sf"/>
</dbReference>
<dbReference type="SUPFAM" id="SSF46689">
    <property type="entry name" value="Homeodomain-like"/>
    <property type="match status" value="1"/>
</dbReference>
<keyword evidence="2" id="KW-1185">Reference proteome</keyword>
<reference evidence="1 2" key="1">
    <citation type="submission" date="2018-10" db="EMBL/GenBank/DDBJ databases">
        <title>Natrarchaeobius chitinivorans gen. nov., sp. nov., and Natrarchaeobius haloalkaliphilus sp. nov., alkaliphilic, chitin-utilizing haloarchaea from hypersaline alkaline lakes.</title>
        <authorList>
            <person name="Sorokin D.Y."/>
            <person name="Elcheninov A.G."/>
            <person name="Kostrikina N.A."/>
            <person name="Bale N.J."/>
            <person name="Sinninghe Damste J.S."/>
            <person name="Khijniak T.V."/>
            <person name="Kublanov I.V."/>
            <person name="Toshchakov S.V."/>
        </authorList>
    </citation>
    <scope>NUCLEOTIDE SEQUENCE [LARGE SCALE GENOMIC DNA]</scope>
    <source>
        <strain evidence="1 2">AArcht4T</strain>
    </source>
</reference>
<dbReference type="OrthoDB" id="190701at2157"/>
<dbReference type="RefSeq" id="WP_124193383.1">
    <property type="nucleotide sequence ID" value="NZ_REGA01000001.1"/>
</dbReference>
<accession>A0A3N6MNH3</accession>